<evidence type="ECO:0000256" key="5">
    <source>
        <dbReference type="ARBA" id="ARBA00023054"/>
    </source>
</evidence>
<feature type="coiled-coil region" evidence="7">
    <location>
        <begin position="767"/>
        <end position="888"/>
    </location>
</feature>
<dbReference type="PANTHER" id="PTHR18916">
    <property type="entry name" value="DYNACTIN 1-RELATED MICROTUBULE-BINDING"/>
    <property type="match status" value="1"/>
</dbReference>
<feature type="coiled-coil region" evidence="7">
    <location>
        <begin position="937"/>
        <end position="964"/>
    </location>
</feature>
<dbReference type="SUPFAM" id="SSF74924">
    <property type="entry name" value="Cap-Gly domain"/>
    <property type="match status" value="2"/>
</dbReference>
<accession>A0A8T2KBD6</accession>
<evidence type="ECO:0000256" key="6">
    <source>
        <dbReference type="ARBA" id="ARBA00023212"/>
    </source>
</evidence>
<sequence length="1047" mass="117269">MLKPSGLKIPGRGAKHSSPVGRSSAGASVTGSTSSKEGKEAHFIVNRSPLHKQGSTSSASGEKSTSKFTEVGDEFLGDFVVGERVWVNGVKSGVVQYLGETQFAPGQWAGVVLDDPVGKNDGSVGGVRYFECQSLQGIFTRPSKLTRQPVADGSDSLSVESLTTQNLSLHSGTATPPLTTRIVPLRESVLNSTIKTGNESGSNLSDSGSVKKGDKDLRVGDRVLVGGTKTGVVRYVGETDFAKGEWCGVELDEPLGKNDGAVAGTRYFQCPPKFGLFAPIHKVIRIGFPSTSPAKAKKSKRMAMGVSALTHSPSSSSISSVSSVASSVGGRPSRSGLLTETSSRYARKISGTTALQEALKEKQQHIEQLLAERDLERAEVAKATSHICEVEKELTLLKTQHDQYVTEADSNLQRARALVETSQKEKTELLNQLEEEKRKVEDLQFRVEEESITKGDLETQTQLEHARIRELEQNLLFEKAQTAKLLKELEEKRLTTVAEQSRIQQLEEELNLRRNEIENLQHCLLNSSQSEIPEHSLGLQTEALRLRDQLLSASKEHQKESSLQRDKYEKSLKKSQQEIEKLRSTNEKHVQDIAELKKKLEQATKENIGMMDNWKSKLDSLASDHQKSLEDLKGSLSGNPDPQHKEIVELKANLESIKMEHQLELENLKAKNEIEIAVHIKERESQKMKLQEIRGEMEEGNNNWKAQLELKTSQHLKELQEIKDKYREAELRVCDLEKMHSKYSDQTQAIAFLKEQILVAEKKVQDYDTLQKSEVQNKQEIQRLQEALLILENKLQSIETLRPAPNANMIETNDLSEEKIKMKNTIEDLQVKVGKREKEVSSMSSHIDSLRAQVSALENKCKLGEKKVDALAKENKKLEAEVEAFCKKSHDSSGQFVTISQELLRKERSLNELRALLLEANRHSPGPEKDLSREVHKADWRSKEQKLKEEIKILRDKLIVLDKEKSASEQRRYSLIDPTTESEVLKLQHRLVSTEDALRVALDQGHQMEKLMEAMRNSAEKSQMTGNMGSANGIHQQDKAHKPEENH</sequence>
<feature type="region of interest" description="Disordered" evidence="8">
    <location>
        <begin position="1"/>
        <end position="65"/>
    </location>
</feature>
<evidence type="ECO:0000256" key="2">
    <source>
        <dbReference type="ARBA" id="ARBA00022490"/>
    </source>
</evidence>
<feature type="compositionally biased region" description="Polar residues" evidence="8">
    <location>
        <begin position="1020"/>
        <end position="1035"/>
    </location>
</feature>
<feature type="coiled-coil region" evidence="7">
    <location>
        <begin position="651"/>
        <end position="732"/>
    </location>
</feature>
<dbReference type="PANTHER" id="PTHR18916:SF10">
    <property type="entry name" value="CAP-GLY DOMAIN-CONTAINING LINKER PROTEIN 2"/>
    <property type="match status" value="1"/>
</dbReference>
<dbReference type="OrthoDB" id="5295208at2759"/>
<dbReference type="AlphaFoldDB" id="A0A8T2KBD6"/>
<dbReference type="PROSITE" id="PS50245">
    <property type="entry name" value="CAP_GLY_2"/>
    <property type="match status" value="2"/>
</dbReference>
<feature type="domain" description="CAP-Gly" evidence="9">
    <location>
        <begin position="237"/>
        <end position="279"/>
    </location>
</feature>
<dbReference type="GO" id="GO:0035371">
    <property type="term" value="C:microtubule plus-end"/>
    <property type="evidence" value="ECO:0007669"/>
    <property type="project" value="TreeGrafter"/>
</dbReference>
<dbReference type="PROSITE" id="PS00845">
    <property type="entry name" value="CAP_GLY_1"/>
    <property type="match status" value="2"/>
</dbReference>
<evidence type="ECO:0000256" key="7">
    <source>
        <dbReference type="SAM" id="Coils"/>
    </source>
</evidence>
<feature type="coiled-coil region" evidence="7">
    <location>
        <begin position="405"/>
        <end position="523"/>
    </location>
</feature>
<evidence type="ECO:0000313" key="10">
    <source>
        <dbReference type="EMBL" id="KAG8451806.1"/>
    </source>
</evidence>
<protein>
    <recommendedName>
        <fullName evidence="9">CAP-Gly domain-containing protein</fullName>
    </recommendedName>
</protein>
<dbReference type="GO" id="GO:0005938">
    <property type="term" value="C:cell cortex"/>
    <property type="evidence" value="ECO:0007669"/>
    <property type="project" value="TreeGrafter"/>
</dbReference>
<feature type="compositionally biased region" description="Polar residues" evidence="8">
    <location>
        <begin position="194"/>
        <end position="208"/>
    </location>
</feature>
<evidence type="ECO:0000256" key="8">
    <source>
        <dbReference type="SAM" id="MobiDB-lite"/>
    </source>
</evidence>
<feature type="region of interest" description="Disordered" evidence="8">
    <location>
        <begin position="1016"/>
        <end position="1047"/>
    </location>
</feature>
<dbReference type="EMBL" id="JAACNH010000002">
    <property type="protein sequence ID" value="KAG8451806.1"/>
    <property type="molecule type" value="Genomic_DNA"/>
</dbReference>
<organism evidence="10 11">
    <name type="scientific">Hymenochirus boettgeri</name>
    <name type="common">Congo dwarf clawed frog</name>
    <dbReference type="NCBI Taxonomy" id="247094"/>
    <lineage>
        <taxon>Eukaryota</taxon>
        <taxon>Metazoa</taxon>
        <taxon>Chordata</taxon>
        <taxon>Craniata</taxon>
        <taxon>Vertebrata</taxon>
        <taxon>Euteleostomi</taxon>
        <taxon>Amphibia</taxon>
        <taxon>Batrachia</taxon>
        <taxon>Anura</taxon>
        <taxon>Pipoidea</taxon>
        <taxon>Pipidae</taxon>
        <taxon>Pipinae</taxon>
        <taxon>Hymenochirus</taxon>
    </lineage>
</organism>
<keyword evidence="6" id="KW-0206">Cytoskeleton</keyword>
<feature type="region of interest" description="Disordered" evidence="8">
    <location>
        <begin position="194"/>
        <end position="213"/>
    </location>
</feature>
<gene>
    <name evidence="10" type="ORF">GDO86_003851</name>
</gene>
<proteinExistence type="predicted"/>
<comment type="caution">
    <text evidence="10">The sequence shown here is derived from an EMBL/GenBank/DDBJ whole genome shotgun (WGS) entry which is preliminary data.</text>
</comment>
<evidence type="ECO:0000256" key="4">
    <source>
        <dbReference type="ARBA" id="ARBA00022737"/>
    </source>
</evidence>
<keyword evidence="2" id="KW-0963">Cytoplasm</keyword>
<dbReference type="Pfam" id="PF01302">
    <property type="entry name" value="CAP_GLY"/>
    <property type="match status" value="2"/>
</dbReference>
<reference evidence="10" key="1">
    <citation type="thesis" date="2020" institute="ProQuest LLC" country="789 East Eisenhower Parkway, Ann Arbor, MI, USA">
        <title>Comparative Genomics and Chromosome Evolution.</title>
        <authorList>
            <person name="Mudd A.B."/>
        </authorList>
    </citation>
    <scope>NUCLEOTIDE SEQUENCE</scope>
    <source>
        <strain evidence="10">Female2</strain>
        <tissue evidence="10">Blood</tissue>
    </source>
</reference>
<dbReference type="InterPro" id="IPR000938">
    <property type="entry name" value="CAP-Gly_domain"/>
</dbReference>
<dbReference type="GO" id="GO:0005634">
    <property type="term" value="C:nucleus"/>
    <property type="evidence" value="ECO:0007669"/>
    <property type="project" value="TreeGrafter"/>
</dbReference>
<dbReference type="Gene3D" id="2.30.30.190">
    <property type="entry name" value="CAP Gly-rich-like domain"/>
    <property type="match status" value="2"/>
</dbReference>
<evidence type="ECO:0000259" key="9">
    <source>
        <dbReference type="PROSITE" id="PS50245"/>
    </source>
</evidence>
<feature type="compositionally biased region" description="Low complexity" evidence="8">
    <location>
        <begin position="23"/>
        <end position="35"/>
    </location>
</feature>
<feature type="compositionally biased region" description="Low complexity" evidence="8">
    <location>
        <begin position="312"/>
        <end position="336"/>
    </location>
</feature>
<evidence type="ECO:0000256" key="3">
    <source>
        <dbReference type="ARBA" id="ARBA00022701"/>
    </source>
</evidence>
<dbReference type="FunFam" id="2.30.30.190:FF:000001">
    <property type="entry name" value="Putative CAP-Gly domain-containing linker protein 1"/>
    <property type="match status" value="1"/>
</dbReference>
<feature type="region of interest" description="Disordered" evidence="8">
    <location>
        <begin position="554"/>
        <end position="586"/>
    </location>
</feature>
<name>A0A8T2KBD6_9PIPI</name>
<keyword evidence="5 7" id="KW-0175">Coiled coil</keyword>
<feature type="compositionally biased region" description="Basic and acidic residues" evidence="8">
    <location>
        <begin position="1036"/>
        <end position="1047"/>
    </location>
</feature>
<dbReference type="GO" id="GO:0031122">
    <property type="term" value="P:cytoplasmic microtubule organization"/>
    <property type="evidence" value="ECO:0007669"/>
    <property type="project" value="TreeGrafter"/>
</dbReference>
<dbReference type="SMART" id="SM01052">
    <property type="entry name" value="CAP_GLY"/>
    <property type="match status" value="2"/>
</dbReference>
<keyword evidence="4" id="KW-0677">Repeat</keyword>
<comment type="subcellular location">
    <subcellularLocation>
        <location evidence="1">Cytoplasm</location>
        <location evidence="1">Cytoskeleton</location>
    </subcellularLocation>
</comment>
<evidence type="ECO:0000313" key="11">
    <source>
        <dbReference type="Proteomes" id="UP000812440"/>
    </source>
</evidence>
<dbReference type="FunFam" id="2.30.30.190:FF:000002">
    <property type="entry name" value="CAP-Gly domain containing linker protein 1"/>
    <property type="match status" value="1"/>
</dbReference>
<dbReference type="GO" id="GO:0051010">
    <property type="term" value="F:microtubule plus-end binding"/>
    <property type="evidence" value="ECO:0007669"/>
    <property type="project" value="TreeGrafter"/>
</dbReference>
<feature type="compositionally biased region" description="Low complexity" evidence="8">
    <location>
        <begin position="54"/>
        <end position="65"/>
    </location>
</feature>
<dbReference type="InterPro" id="IPR036859">
    <property type="entry name" value="CAP-Gly_dom_sf"/>
</dbReference>
<feature type="domain" description="CAP-Gly" evidence="9">
    <location>
        <begin position="99"/>
        <end position="141"/>
    </location>
</feature>
<feature type="region of interest" description="Disordered" evidence="8">
    <location>
        <begin position="292"/>
        <end position="337"/>
    </location>
</feature>
<dbReference type="Proteomes" id="UP000812440">
    <property type="component" value="Chromosome 2"/>
</dbReference>
<keyword evidence="11" id="KW-1185">Reference proteome</keyword>
<feature type="coiled-coil region" evidence="7">
    <location>
        <begin position="352"/>
        <end position="379"/>
    </location>
</feature>
<keyword evidence="3" id="KW-0493">Microtubule</keyword>
<evidence type="ECO:0000256" key="1">
    <source>
        <dbReference type="ARBA" id="ARBA00004245"/>
    </source>
</evidence>